<keyword evidence="2 7" id="KW-0813">Transport</keyword>
<dbReference type="CDD" id="cd06261">
    <property type="entry name" value="TM_PBP2"/>
    <property type="match status" value="1"/>
</dbReference>
<keyword evidence="9" id="KW-1185">Reference proteome</keyword>
<dbReference type="SUPFAM" id="SSF161098">
    <property type="entry name" value="MetI-like"/>
    <property type="match status" value="1"/>
</dbReference>
<feature type="transmembrane region" description="Helical" evidence="7">
    <location>
        <begin position="280"/>
        <end position="303"/>
    </location>
</feature>
<dbReference type="PROSITE" id="PS50928">
    <property type="entry name" value="ABC_TM1"/>
    <property type="match status" value="1"/>
</dbReference>
<evidence type="ECO:0000256" key="1">
    <source>
        <dbReference type="ARBA" id="ARBA00004651"/>
    </source>
</evidence>
<dbReference type="AlphaFoldDB" id="A0A6S6RCI1"/>
<sequence>MRYVLKKTAALLITLFLVSLFTFMAFQIIPGDSVLTSLGTSATPEAVEALREQLGLNENVLVRYLSWFKGAITGDFGNSFQYNIPVSGLLRDRLPVTLWLALLSMIFILLFSIPLGIGAAKKEGGFADRLITFITHLAMAIPPFFLGIILTLVFGLLLKWFMPGNYISYNEDFGKFLSYLLYPALAIAIPKTAMVVKFLRSSILRQLHLDYVRTARSKGHTEQVILYRHVLKNAFIPVLTFLAMITADVMAGSIIIEQVFGLPGLGRTLVTAISNRDYPIVQVIILYIAAVVILTNFLVDILYQWIDPRVRRK</sequence>
<dbReference type="PANTHER" id="PTHR43163:SF6">
    <property type="entry name" value="DIPEPTIDE TRANSPORT SYSTEM PERMEASE PROTEIN DPPB-RELATED"/>
    <property type="match status" value="1"/>
</dbReference>
<dbReference type="RefSeq" id="WP_184095413.1">
    <property type="nucleotide sequence ID" value="NZ_AP023367.1"/>
</dbReference>
<feature type="transmembrane region" description="Helical" evidence="7">
    <location>
        <begin position="176"/>
        <end position="199"/>
    </location>
</feature>
<evidence type="ECO:0000313" key="8">
    <source>
        <dbReference type="EMBL" id="BCJ96451.1"/>
    </source>
</evidence>
<dbReference type="GO" id="GO:0071916">
    <property type="term" value="F:dipeptide transmembrane transporter activity"/>
    <property type="evidence" value="ECO:0007669"/>
    <property type="project" value="TreeGrafter"/>
</dbReference>
<comment type="subcellular location">
    <subcellularLocation>
        <location evidence="1 7">Cell membrane</location>
        <topology evidence="1 7">Multi-pass membrane protein</topology>
    </subcellularLocation>
</comment>
<evidence type="ECO:0000256" key="5">
    <source>
        <dbReference type="ARBA" id="ARBA00022989"/>
    </source>
</evidence>
<dbReference type="Gene3D" id="1.10.3720.10">
    <property type="entry name" value="MetI-like"/>
    <property type="match status" value="1"/>
</dbReference>
<proteinExistence type="inferred from homology"/>
<dbReference type="GO" id="GO:0005886">
    <property type="term" value="C:plasma membrane"/>
    <property type="evidence" value="ECO:0007669"/>
    <property type="project" value="UniProtKB-SubCell"/>
</dbReference>
<comment type="similarity">
    <text evidence="7">Belongs to the binding-protein-dependent transport system permease family.</text>
</comment>
<evidence type="ECO:0000256" key="7">
    <source>
        <dbReference type="RuleBase" id="RU363032"/>
    </source>
</evidence>
<protein>
    <submittedName>
        <fullName evidence="8">Peptide ABC transporter permease</fullName>
    </submittedName>
</protein>
<feature type="transmembrane region" description="Helical" evidence="7">
    <location>
        <begin position="130"/>
        <end position="156"/>
    </location>
</feature>
<feature type="transmembrane region" description="Helical" evidence="7">
    <location>
        <begin position="234"/>
        <end position="260"/>
    </location>
</feature>
<dbReference type="Proteomes" id="UP000515561">
    <property type="component" value="Chromosome"/>
</dbReference>
<dbReference type="Pfam" id="PF19300">
    <property type="entry name" value="BPD_transp_1_N"/>
    <property type="match status" value="1"/>
</dbReference>
<evidence type="ECO:0000256" key="6">
    <source>
        <dbReference type="ARBA" id="ARBA00023136"/>
    </source>
</evidence>
<dbReference type="PANTHER" id="PTHR43163">
    <property type="entry name" value="DIPEPTIDE TRANSPORT SYSTEM PERMEASE PROTEIN DPPB-RELATED"/>
    <property type="match status" value="1"/>
</dbReference>
<keyword evidence="4 7" id="KW-0812">Transmembrane</keyword>
<keyword evidence="5 7" id="KW-1133">Transmembrane helix</keyword>
<gene>
    <name evidence="8" type="ORF">acsn021_40200</name>
</gene>
<dbReference type="InterPro" id="IPR035906">
    <property type="entry name" value="MetI-like_sf"/>
</dbReference>
<reference evidence="8 9" key="1">
    <citation type="journal article" date="2016" name="Int. J. Syst. Evol. Microbiol.">
        <title>Descriptions of Anaerotaenia torta gen. nov., sp. nov. and Anaerocolumna cellulosilytica gen. nov., sp. nov. isolated from a methanogenic reactor of cattle waste.</title>
        <authorList>
            <person name="Uek A."/>
            <person name="Ohtaki Y."/>
            <person name="Kaku N."/>
            <person name="Ueki K."/>
        </authorList>
    </citation>
    <scope>NUCLEOTIDE SEQUENCE [LARGE SCALE GENOMIC DNA]</scope>
    <source>
        <strain evidence="8 9">SN021</strain>
    </source>
</reference>
<dbReference type="InterPro" id="IPR045621">
    <property type="entry name" value="BPD_transp_1_N"/>
</dbReference>
<dbReference type="KEGG" id="acel:acsn021_40200"/>
<name>A0A6S6RCI1_9FIRM</name>
<keyword evidence="6 7" id="KW-0472">Membrane</keyword>
<evidence type="ECO:0000256" key="4">
    <source>
        <dbReference type="ARBA" id="ARBA00022692"/>
    </source>
</evidence>
<feature type="transmembrane region" description="Helical" evidence="7">
    <location>
        <begin position="96"/>
        <end position="118"/>
    </location>
</feature>
<dbReference type="EMBL" id="AP023367">
    <property type="protein sequence ID" value="BCJ96451.1"/>
    <property type="molecule type" value="Genomic_DNA"/>
</dbReference>
<dbReference type="InterPro" id="IPR000515">
    <property type="entry name" value="MetI-like"/>
</dbReference>
<evidence type="ECO:0000256" key="2">
    <source>
        <dbReference type="ARBA" id="ARBA00022448"/>
    </source>
</evidence>
<organism evidence="8 9">
    <name type="scientific">Anaerocolumna cellulosilytica</name>
    <dbReference type="NCBI Taxonomy" id="433286"/>
    <lineage>
        <taxon>Bacteria</taxon>
        <taxon>Bacillati</taxon>
        <taxon>Bacillota</taxon>
        <taxon>Clostridia</taxon>
        <taxon>Lachnospirales</taxon>
        <taxon>Lachnospiraceae</taxon>
        <taxon>Anaerocolumna</taxon>
    </lineage>
</organism>
<accession>A0A6S6RCI1</accession>
<dbReference type="Pfam" id="PF00528">
    <property type="entry name" value="BPD_transp_1"/>
    <property type="match status" value="1"/>
</dbReference>
<evidence type="ECO:0000256" key="3">
    <source>
        <dbReference type="ARBA" id="ARBA00022475"/>
    </source>
</evidence>
<keyword evidence="3" id="KW-1003">Cell membrane</keyword>
<evidence type="ECO:0000313" key="9">
    <source>
        <dbReference type="Proteomes" id="UP000515561"/>
    </source>
</evidence>